<dbReference type="Pfam" id="PF00196">
    <property type="entry name" value="GerE"/>
    <property type="match status" value="1"/>
</dbReference>
<evidence type="ECO:0000313" key="4">
    <source>
        <dbReference type="EMBL" id="RAK43014.1"/>
    </source>
</evidence>
<dbReference type="PANTHER" id="PTHR16305">
    <property type="entry name" value="TESTICULAR SOLUBLE ADENYLYL CYCLASE"/>
    <property type="match status" value="1"/>
</dbReference>
<keyword evidence="5" id="KW-1185">Reference proteome</keyword>
<keyword evidence="2" id="KW-0067">ATP-binding</keyword>
<dbReference type="GO" id="GO:0004016">
    <property type="term" value="F:adenylate cyclase activity"/>
    <property type="evidence" value="ECO:0007669"/>
    <property type="project" value="TreeGrafter"/>
</dbReference>
<dbReference type="Pfam" id="PF13191">
    <property type="entry name" value="AAA_16"/>
    <property type="match status" value="1"/>
</dbReference>
<feature type="domain" description="HTH luxR-type" evidence="3">
    <location>
        <begin position="836"/>
        <end position="901"/>
    </location>
</feature>
<reference evidence="4 5" key="1">
    <citation type="submission" date="2018-06" db="EMBL/GenBank/DDBJ databases">
        <title>Genomic Encyclopedia of Type Strains, Phase III (KMG-III): the genomes of soil and plant-associated and newly described type strains.</title>
        <authorList>
            <person name="Whitman W."/>
        </authorList>
    </citation>
    <scope>NUCLEOTIDE SEQUENCE [LARGE SCALE GENOMIC DNA]</scope>
    <source>
        <strain evidence="4 5">CGMCC 4.7090</strain>
    </source>
</reference>
<dbReference type="InterPro" id="IPR041664">
    <property type="entry name" value="AAA_16"/>
</dbReference>
<dbReference type="PROSITE" id="PS50043">
    <property type="entry name" value="HTH_LUXR_2"/>
    <property type="match status" value="1"/>
</dbReference>
<dbReference type="AlphaFoldDB" id="A0A327ZNU8"/>
<dbReference type="InterPro" id="IPR000792">
    <property type="entry name" value="Tscrpt_reg_LuxR_C"/>
</dbReference>
<dbReference type="SUPFAM" id="SSF46894">
    <property type="entry name" value="C-terminal effector domain of the bipartite response regulators"/>
    <property type="match status" value="1"/>
</dbReference>
<dbReference type="GO" id="GO:0003677">
    <property type="term" value="F:DNA binding"/>
    <property type="evidence" value="ECO:0007669"/>
    <property type="project" value="InterPro"/>
</dbReference>
<proteinExistence type="predicted"/>
<evidence type="ECO:0000256" key="2">
    <source>
        <dbReference type="ARBA" id="ARBA00022840"/>
    </source>
</evidence>
<dbReference type="InterPro" id="IPR027417">
    <property type="entry name" value="P-loop_NTPase"/>
</dbReference>
<dbReference type="Gene3D" id="1.10.10.10">
    <property type="entry name" value="Winged helix-like DNA-binding domain superfamily/Winged helix DNA-binding domain"/>
    <property type="match status" value="1"/>
</dbReference>
<dbReference type="GO" id="GO:0005524">
    <property type="term" value="F:ATP binding"/>
    <property type="evidence" value="ECO:0007669"/>
    <property type="project" value="UniProtKB-KW"/>
</dbReference>
<dbReference type="EMBL" id="QLMJ01000001">
    <property type="protein sequence ID" value="RAK43014.1"/>
    <property type="molecule type" value="Genomic_DNA"/>
</dbReference>
<keyword evidence="1" id="KW-0547">Nucleotide-binding</keyword>
<dbReference type="GO" id="GO:0005737">
    <property type="term" value="C:cytoplasm"/>
    <property type="evidence" value="ECO:0007669"/>
    <property type="project" value="TreeGrafter"/>
</dbReference>
<dbReference type="Proteomes" id="UP000249341">
    <property type="component" value="Unassembled WGS sequence"/>
</dbReference>
<dbReference type="PANTHER" id="PTHR16305:SF35">
    <property type="entry name" value="TRANSCRIPTIONAL ACTIVATOR DOMAIN"/>
    <property type="match status" value="1"/>
</dbReference>
<dbReference type="InterPro" id="IPR016032">
    <property type="entry name" value="Sig_transdc_resp-reg_C-effctor"/>
</dbReference>
<dbReference type="SMART" id="SM00421">
    <property type="entry name" value="HTH_LUXR"/>
    <property type="match status" value="1"/>
</dbReference>
<gene>
    <name evidence="4" type="ORF">B0I29_101144</name>
</gene>
<dbReference type="PROSITE" id="PS00622">
    <property type="entry name" value="HTH_LUXR_1"/>
    <property type="match status" value="1"/>
</dbReference>
<protein>
    <submittedName>
        <fullName evidence="4">Regulatory LuxR family protein</fullName>
    </submittedName>
</protein>
<dbReference type="OrthoDB" id="3514764at2"/>
<dbReference type="CDD" id="cd06170">
    <property type="entry name" value="LuxR_C_like"/>
    <property type="match status" value="1"/>
</dbReference>
<dbReference type="InterPro" id="IPR036388">
    <property type="entry name" value="WH-like_DNA-bd_sf"/>
</dbReference>
<accession>A0A327ZNU8</accession>
<sequence length="909" mass="97168">MTQAARLFGRAEEIRRVGVLIADLPEQGAALILRGDAGIGKSAILAQAVADARQAGVRVLSTTGVEAESHLNFAGLHQLLAPVLRHAGELPDPQRTAILTAFGLADAPPPDLFLIALASLNLLADSGPLLVAVDDAHWLDPASAAVLTFIARRIAAEPIALILSARDGFGTSFDDQGIPSLCLEALDPGAAETMLDARAPDLSPAARATILAAAQGNPLALTELPSVADRLDPARSWLPLTTRLERAFAGRLDDLPQATVTVLGVAALNDGDALAEALAAASLVEHRPVTAGELQPAVLAGLVSVDEGRVRFRHPLVRSAIHLRISGLDRLAVHGALAEVLDGRAERRLWHRAAASHGPDEAIARDLDAAAQRARGRGAVAGAVRTLELAARLSTDQVHRVERLLQAASLSTEIGRREEVDRLLDLIGPAEMNPAQRAKTAWVRGRFDHHLADSTTGVRALIAYARDAITRGETDLALDLLYAVGLACAFSEPGAELRGSAVSTARQVAVEDDDPRLLLVLAFADPVECGAEVSARLHTWTDTAADDGSLYRVLATAANAIGEYQLCLAFVAPALVRLRAQGRLGLLTRALAVQVRAAANMANLGIAVPAVEEMIRLACETSVPPVEALGWAQNAHIAALRGRYDEFEENAAQAERLGAPVRASAALATAQHARGLAGLATGRYREATDHLLRIFAPQDPAYHLLSCWDAIGDLAEAGHRGDDQDRVRDVVAGMERIAERMPTTALRVNLGYARAMLSPGQHLVPFLATDLTAWPFLRARAQLVYGERLRRHRRRAESRTALRAARDTFDAIGTIPWGDRARQELRAAGETSGHRAPDAMDRLTPQELQIAHLAAEGLTNREIGQRLYVSHRTVSTHLHRIFPKLGVTSRAAVKDAMGRFDAPDRFTES</sequence>
<dbReference type="RefSeq" id="WP_111646833.1">
    <property type="nucleotide sequence ID" value="NZ_JACHWI010000001.1"/>
</dbReference>
<dbReference type="SUPFAM" id="SSF52540">
    <property type="entry name" value="P-loop containing nucleoside triphosphate hydrolases"/>
    <property type="match status" value="1"/>
</dbReference>
<organism evidence="4 5">
    <name type="scientific">Actinoplanes lutulentus</name>
    <dbReference type="NCBI Taxonomy" id="1287878"/>
    <lineage>
        <taxon>Bacteria</taxon>
        <taxon>Bacillati</taxon>
        <taxon>Actinomycetota</taxon>
        <taxon>Actinomycetes</taxon>
        <taxon>Micromonosporales</taxon>
        <taxon>Micromonosporaceae</taxon>
        <taxon>Actinoplanes</taxon>
    </lineage>
</organism>
<dbReference type="PRINTS" id="PR00038">
    <property type="entry name" value="HTHLUXR"/>
</dbReference>
<dbReference type="GO" id="GO:0006355">
    <property type="term" value="P:regulation of DNA-templated transcription"/>
    <property type="evidence" value="ECO:0007669"/>
    <property type="project" value="InterPro"/>
</dbReference>
<evidence type="ECO:0000256" key="1">
    <source>
        <dbReference type="ARBA" id="ARBA00022741"/>
    </source>
</evidence>
<evidence type="ECO:0000259" key="3">
    <source>
        <dbReference type="PROSITE" id="PS50043"/>
    </source>
</evidence>
<name>A0A327ZNU8_9ACTN</name>
<evidence type="ECO:0000313" key="5">
    <source>
        <dbReference type="Proteomes" id="UP000249341"/>
    </source>
</evidence>
<comment type="caution">
    <text evidence="4">The sequence shown here is derived from an EMBL/GenBank/DDBJ whole genome shotgun (WGS) entry which is preliminary data.</text>
</comment>